<feature type="compositionally biased region" description="Polar residues" evidence="8">
    <location>
        <begin position="497"/>
        <end position="524"/>
    </location>
</feature>
<reference evidence="10" key="1">
    <citation type="submission" date="2018-10" db="EMBL/GenBank/DDBJ databases">
        <title>Transcriptome assembly of Aceria tosichella (Wheat curl mite) Type 2.</title>
        <authorList>
            <person name="Scully E.D."/>
            <person name="Geib S.M."/>
            <person name="Palmer N.A."/>
            <person name="Gupta A.K."/>
            <person name="Sarath G."/>
            <person name="Tatineni S."/>
        </authorList>
    </citation>
    <scope>NUCLEOTIDE SEQUENCE</scope>
    <source>
        <strain evidence="10">LincolnNE</strain>
    </source>
</reference>
<dbReference type="Gene3D" id="3.20.20.80">
    <property type="entry name" value="Glycosidases"/>
    <property type="match status" value="1"/>
</dbReference>
<evidence type="ECO:0000256" key="1">
    <source>
        <dbReference type="ARBA" id="ARBA00022801"/>
    </source>
</evidence>
<evidence type="ECO:0000256" key="3">
    <source>
        <dbReference type="ARBA" id="ARBA00030512"/>
    </source>
</evidence>
<dbReference type="PANTHER" id="PTHR13170">
    <property type="entry name" value="O-GLCNACASE"/>
    <property type="match status" value="1"/>
</dbReference>
<comment type="catalytic activity">
    <reaction evidence="4">
        <text>3-O-(N-acetyl-beta-D-glucosaminyl)-L-seryl-[protein] + H2O = N-acetyl-D-glucosamine + L-seryl-[protein]</text>
        <dbReference type="Rhea" id="RHEA:48876"/>
        <dbReference type="Rhea" id="RHEA-COMP:9863"/>
        <dbReference type="Rhea" id="RHEA-COMP:12251"/>
        <dbReference type="ChEBI" id="CHEBI:15377"/>
        <dbReference type="ChEBI" id="CHEBI:29999"/>
        <dbReference type="ChEBI" id="CHEBI:90838"/>
        <dbReference type="ChEBI" id="CHEBI:506227"/>
        <dbReference type="EC" id="3.2.1.169"/>
    </reaction>
</comment>
<feature type="compositionally biased region" description="Polar residues" evidence="8">
    <location>
        <begin position="415"/>
        <end position="439"/>
    </location>
</feature>
<dbReference type="FunFam" id="3.20.20.80:FF:000009">
    <property type="entry name" value="O-GlcNAcase BT_4395"/>
    <property type="match status" value="1"/>
</dbReference>
<feature type="compositionally biased region" description="Low complexity" evidence="8">
    <location>
        <begin position="10"/>
        <end position="30"/>
    </location>
</feature>
<dbReference type="GO" id="GO:0009100">
    <property type="term" value="P:glycoprotein metabolic process"/>
    <property type="evidence" value="ECO:0007669"/>
    <property type="project" value="TreeGrafter"/>
</dbReference>
<evidence type="ECO:0000256" key="7">
    <source>
        <dbReference type="ARBA" id="ARBA00076634"/>
    </source>
</evidence>
<proteinExistence type="predicted"/>
<evidence type="ECO:0000256" key="5">
    <source>
        <dbReference type="ARBA" id="ARBA00052136"/>
    </source>
</evidence>
<feature type="compositionally biased region" description="Basic and acidic residues" evidence="8">
    <location>
        <begin position="442"/>
        <end position="451"/>
    </location>
</feature>
<dbReference type="InterPro" id="IPR051822">
    <property type="entry name" value="Glycosyl_Hydrolase_84"/>
</dbReference>
<sequence length="720" mass="81038">MLSEMTDCPSTSIISSTSEEQRANSNNNDNNDQFICGVVEGFYGKPWTFHQRRDLFKQLKKLKLNSFMYAPKGDAKHRSKWRQLYNDTEARELKILIDEAAANGIDFYYSLAPGLDMVYSEPDDSEQLCRKFDQLKSLGCKSFALLFDDIEPSLSHEKDRVIFKNNYASAQVSVTNLIYEYLGRPKFLFCPTEYCESRAVPNVLNSLYLNTIGTGLHQGIDIMWSGSRVISRYITEESIKELNSVIRRRVLIWENLHANDYDKKRVYLGPYSGRSTKIIPQLRGVLTNPNCEYEANYIAIHTLAQWKQCSKDSNPHNRCNQASNSNHNHLTSTPPFHTSSTGTSSAASSDSPSNSQASKHDESVYDPDQALVKALSDWLPHVLSPKSLPVGASICNERDDNLASDQISKEESVILNATQPSGPAKTHTTATNLSRSASQEMKGVEDANQDIKEEDMPDADRDRSPAADSATSKSDMDTSGSSTPAPPQQQQPATIKNVDSTSCDSCEMQDASSESPSSTLQKQNELTSSQLSCLTCSATSLTQQQPSRDYQPELNIDSLALLVDFFYLPFEHGVRGYAFLSDIKWLIEHSVVFLNPEDSNKKEADDSSEHKSELVQRWLERAGVLNDLCICINKIVDTLVHDCPNKLLMSELYPYLRNLHEIILMTIDFIRFLRFRRSCLDRFYYSESPKPRDPIAEIDLEEPWAHKGGLVGDVQRLISS</sequence>
<evidence type="ECO:0000256" key="8">
    <source>
        <dbReference type="SAM" id="MobiDB-lite"/>
    </source>
</evidence>
<feature type="region of interest" description="Disordered" evidence="8">
    <location>
        <begin position="311"/>
        <end position="364"/>
    </location>
</feature>
<organism evidence="10">
    <name type="scientific">Aceria tosichella</name>
    <name type="common">wheat curl mite</name>
    <dbReference type="NCBI Taxonomy" id="561515"/>
    <lineage>
        <taxon>Eukaryota</taxon>
        <taxon>Metazoa</taxon>
        <taxon>Ecdysozoa</taxon>
        <taxon>Arthropoda</taxon>
        <taxon>Chelicerata</taxon>
        <taxon>Arachnida</taxon>
        <taxon>Acari</taxon>
        <taxon>Acariformes</taxon>
        <taxon>Trombidiformes</taxon>
        <taxon>Prostigmata</taxon>
        <taxon>Eupodina</taxon>
        <taxon>Eriophyoidea</taxon>
        <taxon>Eriophyidae</taxon>
        <taxon>Eriophyinae</taxon>
        <taxon>Aceriini</taxon>
        <taxon>Aceria</taxon>
    </lineage>
</organism>
<evidence type="ECO:0000256" key="6">
    <source>
        <dbReference type="ARBA" id="ARBA00066938"/>
    </source>
</evidence>
<name>A0A6G1SJD5_9ACAR</name>
<keyword evidence="2" id="KW-0326">Glycosidase</keyword>
<dbReference type="InterPro" id="IPR017853">
    <property type="entry name" value="GH"/>
</dbReference>
<evidence type="ECO:0000259" key="9">
    <source>
        <dbReference type="PROSITE" id="PS52009"/>
    </source>
</evidence>
<dbReference type="GO" id="GO:0102571">
    <property type="term" value="F:[protein]-3-O-(N-acetyl-D-glucosaminyl)-L-serine/L-threonine O-N-acetyl-alpha-D-glucosaminase activity"/>
    <property type="evidence" value="ECO:0007669"/>
    <property type="project" value="UniProtKB-EC"/>
</dbReference>
<gene>
    <name evidence="10" type="primary">MGEA5</name>
    <name evidence="10" type="ORF">g.1360</name>
</gene>
<feature type="region of interest" description="Disordered" evidence="8">
    <location>
        <begin position="415"/>
        <end position="524"/>
    </location>
</feature>
<accession>A0A6G1SJD5</accession>
<feature type="compositionally biased region" description="Polar residues" evidence="8">
    <location>
        <begin position="316"/>
        <end position="337"/>
    </location>
</feature>
<dbReference type="PROSITE" id="PS52009">
    <property type="entry name" value="GH84"/>
    <property type="match status" value="1"/>
</dbReference>
<protein>
    <recommendedName>
        <fullName evidence="6">protein O-GlcNAcase</fullName>
        <ecNumber evidence="6">3.2.1.169</ecNumber>
    </recommendedName>
    <alternativeName>
        <fullName evidence="3">Beta-N-acetylhexosaminidase</fullName>
    </alternativeName>
    <alternativeName>
        <fullName evidence="7">Beta-hexosaminidase</fullName>
    </alternativeName>
</protein>
<feature type="compositionally biased region" description="Polar residues" evidence="8">
    <location>
        <begin position="471"/>
        <end position="483"/>
    </location>
</feature>
<dbReference type="PANTHER" id="PTHR13170:SF16">
    <property type="entry name" value="PROTEIN O-GLCNACASE"/>
    <property type="match status" value="1"/>
</dbReference>
<evidence type="ECO:0000256" key="2">
    <source>
        <dbReference type="ARBA" id="ARBA00023295"/>
    </source>
</evidence>
<dbReference type="EMBL" id="GGYP01005550">
    <property type="protein sequence ID" value="MDE50321.1"/>
    <property type="molecule type" value="Transcribed_RNA"/>
</dbReference>
<dbReference type="Pfam" id="PF07555">
    <property type="entry name" value="NAGidase"/>
    <property type="match status" value="1"/>
</dbReference>
<feature type="region of interest" description="Disordered" evidence="8">
    <location>
        <begin position="1"/>
        <end position="30"/>
    </location>
</feature>
<feature type="compositionally biased region" description="Low complexity" evidence="8">
    <location>
        <begin position="338"/>
        <end position="357"/>
    </location>
</feature>
<evidence type="ECO:0000313" key="10">
    <source>
        <dbReference type="EMBL" id="MDE50321.1"/>
    </source>
</evidence>
<evidence type="ECO:0000256" key="4">
    <source>
        <dbReference type="ARBA" id="ARBA00050933"/>
    </source>
</evidence>
<dbReference type="GO" id="GO:0016231">
    <property type="term" value="F:beta-N-acetylglucosaminidase activity"/>
    <property type="evidence" value="ECO:0007669"/>
    <property type="project" value="TreeGrafter"/>
</dbReference>
<dbReference type="AlphaFoldDB" id="A0A6G1SJD5"/>
<dbReference type="SUPFAM" id="SSF51445">
    <property type="entry name" value="(Trans)glycosidases"/>
    <property type="match status" value="1"/>
</dbReference>
<dbReference type="EC" id="3.2.1.169" evidence="6"/>
<feature type="domain" description="GH84" evidence="9">
    <location>
        <begin position="34"/>
        <end position="311"/>
    </location>
</feature>
<keyword evidence="1" id="KW-0378">Hydrolase</keyword>
<comment type="catalytic activity">
    <reaction evidence="5">
        <text>3-O-(N-acetyl-beta-D-glucosaminyl)-L-threonyl-[protein] + H2O = L-threonyl-[protein] + N-acetyl-D-glucosamine</text>
        <dbReference type="Rhea" id="RHEA:48892"/>
        <dbReference type="Rhea" id="RHEA-COMP:11060"/>
        <dbReference type="Rhea" id="RHEA-COMP:12252"/>
        <dbReference type="ChEBI" id="CHEBI:15377"/>
        <dbReference type="ChEBI" id="CHEBI:30013"/>
        <dbReference type="ChEBI" id="CHEBI:90840"/>
        <dbReference type="ChEBI" id="CHEBI:506227"/>
        <dbReference type="EC" id="3.2.1.169"/>
    </reaction>
</comment>
<dbReference type="Gene3D" id="1.20.58.240">
    <property type="entry name" value="STAT, domain 1"/>
    <property type="match status" value="1"/>
</dbReference>
<dbReference type="InterPro" id="IPR011496">
    <property type="entry name" value="O-GlcNAcase_cat"/>
</dbReference>